<keyword evidence="3" id="KW-1185">Reference proteome</keyword>
<evidence type="ECO:0000256" key="1">
    <source>
        <dbReference type="SAM" id="Phobius"/>
    </source>
</evidence>
<evidence type="ECO:0000313" key="3">
    <source>
        <dbReference type="Proteomes" id="UP000622552"/>
    </source>
</evidence>
<name>A0A8J7GQ37_9ACTN</name>
<dbReference type="AlphaFoldDB" id="A0A8J7GQ37"/>
<proteinExistence type="predicted"/>
<evidence type="ECO:0000313" key="2">
    <source>
        <dbReference type="EMBL" id="MBG6135958.1"/>
    </source>
</evidence>
<comment type="caution">
    <text evidence="2">The sequence shown here is derived from an EMBL/GenBank/DDBJ whole genome shotgun (WGS) entry which is preliminary data.</text>
</comment>
<accession>A0A8J7GQ37</accession>
<dbReference type="Proteomes" id="UP000622552">
    <property type="component" value="Unassembled WGS sequence"/>
</dbReference>
<keyword evidence="1" id="KW-1133">Transmembrane helix</keyword>
<dbReference type="EMBL" id="JADOUF010000001">
    <property type="protein sequence ID" value="MBG6135958.1"/>
    <property type="molecule type" value="Genomic_DNA"/>
</dbReference>
<keyword evidence="1" id="KW-0472">Membrane</keyword>
<feature type="transmembrane region" description="Helical" evidence="1">
    <location>
        <begin position="6"/>
        <end position="24"/>
    </location>
</feature>
<reference evidence="2" key="1">
    <citation type="submission" date="2020-11" db="EMBL/GenBank/DDBJ databases">
        <title>Sequencing the genomes of 1000 actinobacteria strains.</title>
        <authorList>
            <person name="Klenk H.-P."/>
        </authorList>
    </citation>
    <scope>NUCLEOTIDE SEQUENCE</scope>
    <source>
        <strain evidence="2">DSM 45356</strain>
    </source>
</reference>
<sequence>MSMAMWWMVAVTLAASCVVLVVAVRRRARRKPATVQEKMDAARRAALSIRKSKVRPHRDTFERGDGVGEMYSAAILENSIYGDAASGSFD</sequence>
<dbReference type="RefSeq" id="WP_197003006.1">
    <property type="nucleotide sequence ID" value="NZ_BONS01000001.1"/>
</dbReference>
<organism evidence="2 3">
    <name type="scientific">Longispora fulva</name>
    <dbReference type="NCBI Taxonomy" id="619741"/>
    <lineage>
        <taxon>Bacteria</taxon>
        <taxon>Bacillati</taxon>
        <taxon>Actinomycetota</taxon>
        <taxon>Actinomycetes</taxon>
        <taxon>Micromonosporales</taxon>
        <taxon>Micromonosporaceae</taxon>
        <taxon>Longispora</taxon>
    </lineage>
</organism>
<keyword evidence="1" id="KW-0812">Transmembrane</keyword>
<protein>
    <submittedName>
        <fullName evidence="2">Uncharacterized protein YyaL (SSP411 family)</fullName>
    </submittedName>
</protein>
<gene>
    <name evidence="2" type="ORF">IW245_002152</name>
</gene>